<proteinExistence type="predicted"/>
<dbReference type="InterPro" id="IPR052135">
    <property type="entry name" value="TNFRSF5"/>
</dbReference>
<dbReference type="SMART" id="SM00208">
    <property type="entry name" value="TNFR"/>
    <property type="match status" value="4"/>
</dbReference>
<keyword evidence="2" id="KW-1133">Transmembrane helix</keyword>
<dbReference type="PANTHER" id="PTHR46875">
    <property type="entry name" value="TUMOR NECROSIS FACTOR RECEPTOR SUPERFAMILY MEMBER 5"/>
    <property type="match status" value="1"/>
</dbReference>
<dbReference type="PANTHER" id="PTHR46875:SF2">
    <property type="entry name" value="TUMOR NECROSIS FACTOR RECEPTOR SUPERFAMILY MEMBER 5-LIKE ISOFORM X1"/>
    <property type="match status" value="1"/>
</dbReference>
<reference evidence="4" key="1">
    <citation type="submission" date="2021-05" db="EMBL/GenBank/DDBJ databases">
        <authorList>
            <person name="Tigano A."/>
        </authorList>
    </citation>
    <scope>NUCLEOTIDE SEQUENCE</scope>
</reference>
<evidence type="ECO:0000313" key="4">
    <source>
        <dbReference type="EMBL" id="CAG6015098.1"/>
    </source>
</evidence>
<feature type="domain" description="TNFR-Cys" evidence="3">
    <location>
        <begin position="131"/>
        <end position="172"/>
    </location>
</feature>
<feature type="repeat" description="TNFR-Cys" evidence="1">
    <location>
        <begin position="90"/>
        <end position="129"/>
    </location>
</feature>
<accession>A0A8S4BTX4</accession>
<dbReference type="InterPro" id="IPR001368">
    <property type="entry name" value="TNFR/NGFR_Cys_rich_reg"/>
</dbReference>
<gene>
    <name evidence="4" type="ORF">MMEN_LOCUS19457</name>
</gene>
<comment type="caution">
    <text evidence="4">The sequence shown here is derived from an EMBL/GenBank/DDBJ whole genome shotgun (WGS) entry which is preliminary data.</text>
</comment>
<keyword evidence="2" id="KW-0472">Membrane</keyword>
<dbReference type="InterPro" id="IPR008063">
    <property type="entry name" value="Fas_rcpt"/>
</dbReference>
<keyword evidence="1" id="KW-1015">Disulfide bond</keyword>
<comment type="caution">
    <text evidence="1">Lacks conserved residue(s) required for the propagation of feature annotation.</text>
</comment>
<dbReference type="OrthoDB" id="9950067at2759"/>
<dbReference type="Gene3D" id="2.10.50.10">
    <property type="entry name" value="Tumor Necrosis Factor Receptor, subunit A, domain 2"/>
    <property type="match status" value="3"/>
</dbReference>
<keyword evidence="2" id="KW-0812">Transmembrane</keyword>
<feature type="disulfide bond" evidence="1">
    <location>
        <begin position="48"/>
        <end position="63"/>
    </location>
</feature>
<dbReference type="Proteomes" id="UP000677803">
    <property type="component" value="Unassembled WGS sequence"/>
</dbReference>
<feature type="disulfide bond" evidence="1">
    <location>
        <begin position="111"/>
        <end position="129"/>
    </location>
</feature>
<dbReference type="GO" id="GO:0004888">
    <property type="term" value="F:transmembrane signaling receptor activity"/>
    <property type="evidence" value="ECO:0007669"/>
    <property type="project" value="InterPro"/>
</dbReference>
<feature type="disulfide bond" evidence="1">
    <location>
        <begin position="132"/>
        <end position="147"/>
    </location>
</feature>
<protein>
    <submittedName>
        <fullName evidence="4">(Atlantic silverside) hypothetical protein</fullName>
    </submittedName>
</protein>
<dbReference type="GO" id="GO:0035631">
    <property type="term" value="C:CD40 receptor complex"/>
    <property type="evidence" value="ECO:0007669"/>
    <property type="project" value="TreeGrafter"/>
</dbReference>
<feature type="repeat" description="TNFR-Cys" evidence="1">
    <location>
        <begin position="131"/>
        <end position="172"/>
    </location>
</feature>
<sequence length="313" mass="34454">MKLRYKRMACEDKNKYKGSDGTCCERCPAGKYVKAKCNATQATQCEECPRGYFTATTNHLNECKRCKDCISRNQLKKVQDCTSVTDTVCECSEGYFCSSDECEHCQSATFCKPGFGVKQKAVHTNDTICAKCEEGTYSNVTDFSSACVAHTRCEDFGGVVATPGTSTADAICRPIKCSAWMLPAGLWSGLVLSILIVAVFILWRAKRRSHRCTIPVTLKDDAPPLPVTPPEPSSHCQESGNGDECKLPLFITDDALIILSMKDRLDHNPPITERTASVSFTESSLIKDSTGHNTGNFVRLCSEPQEDEWSGTY</sequence>
<feature type="repeat" description="TNFR-Cys" evidence="1">
    <location>
        <begin position="47"/>
        <end position="89"/>
    </location>
</feature>
<evidence type="ECO:0000256" key="1">
    <source>
        <dbReference type="PROSITE-ProRule" id="PRU00206"/>
    </source>
</evidence>
<feature type="domain" description="TNFR-Cys" evidence="3">
    <location>
        <begin position="47"/>
        <end position="89"/>
    </location>
</feature>
<dbReference type="SUPFAM" id="SSF57586">
    <property type="entry name" value="TNF receptor-like"/>
    <property type="match status" value="3"/>
</dbReference>
<dbReference type="GO" id="GO:0006955">
    <property type="term" value="P:immune response"/>
    <property type="evidence" value="ECO:0007669"/>
    <property type="project" value="InterPro"/>
</dbReference>
<feature type="domain" description="TNFR-Cys" evidence="3">
    <location>
        <begin position="90"/>
        <end position="129"/>
    </location>
</feature>
<organism evidence="4 5">
    <name type="scientific">Menidia menidia</name>
    <name type="common">Atlantic silverside</name>
    <dbReference type="NCBI Taxonomy" id="238744"/>
    <lineage>
        <taxon>Eukaryota</taxon>
        <taxon>Metazoa</taxon>
        <taxon>Chordata</taxon>
        <taxon>Craniata</taxon>
        <taxon>Vertebrata</taxon>
        <taxon>Euteleostomi</taxon>
        <taxon>Actinopterygii</taxon>
        <taxon>Neopterygii</taxon>
        <taxon>Teleostei</taxon>
        <taxon>Neoteleostei</taxon>
        <taxon>Acanthomorphata</taxon>
        <taxon>Ovalentaria</taxon>
        <taxon>Atherinomorphae</taxon>
        <taxon>Atheriniformes</taxon>
        <taxon>Atherinopsidae</taxon>
        <taxon>Menidiinae</taxon>
        <taxon>Menidia</taxon>
    </lineage>
</organism>
<feature type="transmembrane region" description="Helical" evidence="2">
    <location>
        <begin position="180"/>
        <end position="203"/>
    </location>
</feature>
<name>A0A8S4BTX4_9TELE</name>
<evidence type="ECO:0000259" key="3">
    <source>
        <dbReference type="PROSITE" id="PS50050"/>
    </source>
</evidence>
<dbReference type="GO" id="GO:0009897">
    <property type="term" value="C:external side of plasma membrane"/>
    <property type="evidence" value="ECO:0007669"/>
    <property type="project" value="TreeGrafter"/>
</dbReference>
<dbReference type="Pfam" id="PF00020">
    <property type="entry name" value="TNFR_c6"/>
    <property type="match status" value="2"/>
</dbReference>
<dbReference type="PRINTS" id="PR01680">
    <property type="entry name" value="TNFACTORR6"/>
</dbReference>
<evidence type="ECO:0000313" key="5">
    <source>
        <dbReference type="Proteomes" id="UP000677803"/>
    </source>
</evidence>
<evidence type="ECO:0000256" key="2">
    <source>
        <dbReference type="SAM" id="Phobius"/>
    </source>
</evidence>
<dbReference type="GO" id="GO:0002768">
    <property type="term" value="P:immune response-regulating cell surface receptor signaling pathway"/>
    <property type="evidence" value="ECO:0007669"/>
    <property type="project" value="TreeGrafter"/>
</dbReference>
<keyword evidence="5" id="KW-1185">Reference proteome</keyword>
<dbReference type="GO" id="GO:0006915">
    <property type="term" value="P:apoptotic process"/>
    <property type="evidence" value="ECO:0007669"/>
    <property type="project" value="InterPro"/>
</dbReference>
<dbReference type="SMR" id="A0A8S4BTX4"/>
<dbReference type="EMBL" id="CAJRST010038888">
    <property type="protein sequence ID" value="CAG6015098.1"/>
    <property type="molecule type" value="Genomic_DNA"/>
</dbReference>
<dbReference type="AlphaFoldDB" id="A0A8S4BTX4"/>
<dbReference type="PROSITE" id="PS50050">
    <property type="entry name" value="TNFR_NGFR_2"/>
    <property type="match status" value="3"/>
</dbReference>